<evidence type="ECO:0000313" key="1">
    <source>
        <dbReference type="EMBL" id="ACV24971.1"/>
    </source>
</evidence>
<sequence length="190" mass="22306">MFHQNFDIKEFYGIANFLHNNFSSNELINGAYRTAIGRYYYYAYLTLRGIILDNDNRDNVINALKSASSHYLVRDYIFCVGEYLNNKDIKHLAKTLETLHNLRKKADYKPHENVELQDVNRSKYLVNFIDHLIKEVSWGDRRGLSNILNKLKGEGKLPKLVKNKYNTGKNGNLHIDHITLKNFKHLLNLY</sequence>
<dbReference type="STRING" id="573064.Mefer_1162"/>
<proteinExistence type="predicted"/>
<name>C7P8T9_METFA</name>
<evidence type="ECO:0008006" key="3">
    <source>
        <dbReference type="Google" id="ProtNLM"/>
    </source>
</evidence>
<dbReference type="EMBL" id="CP001696">
    <property type="protein sequence ID" value="ACV24971.1"/>
    <property type="molecule type" value="Genomic_DNA"/>
</dbReference>
<organism evidence="1 2">
    <name type="scientific">Methanocaldococcus fervens (strain DSM 4213 / JCM 15782 / AG86)</name>
    <name type="common">Methanococcus fervens</name>
    <dbReference type="NCBI Taxonomy" id="573064"/>
    <lineage>
        <taxon>Archaea</taxon>
        <taxon>Methanobacteriati</taxon>
        <taxon>Methanobacteriota</taxon>
        <taxon>Methanomada group</taxon>
        <taxon>Methanococci</taxon>
        <taxon>Methanococcales</taxon>
        <taxon>Methanocaldococcaceae</taxon>
        <taxon>Methanocaldococcus</taxon>
    </lineage>
</organism>
<gene>
    <name evidence="1" type="ordered locus">Mefer_1162</name>
</gene>
<dbReference type="KEGG" id="mfe:Mefer_1162"/>
<dbReference type="RefSeq" id="WP_015791707.1">
    <property type="nucleotide sequence ID" value="NC_013156.1"/>
</dbReference>
<reference evidence="1" key="1">
    <citation type="submission" date="2009-08" db="EMBL/GenBank/DDBJ databases">
        <title>Complete sequence of chromosome of Methanocaldococcus fervens AG86.</title>
        <authorList>
            <consortium name="US DOE Joint Genome Institute"/>
            <person name="Lucas S."/>
            <person name="Copeland A."/>
            <person name="Lapidus A."/>
            <person name="Glavina del Rio T."/>
            <person name="Tice H."/>
            <person name="Bruce D."/>
            <person name="Goodwin L."/>
            <person name="Pitluck S."/>
            <person name="Chertkov O."/>
            <person name="Detter J.C."/>
            <person name="Han C."/>
            <person name="Tapia R."/>
            <person name="Larimer F."/>
            <person name="Land M."/>
            <person name="Hauser L."/>
            <person name="Kyrpides N."/>
            <person name="Ovchinnikova G."/>
            <person name="Lupa-Sieprawska M."/>
            <person name="Whitman W.B."/>
        </authorList>
    </citation>
    <scope>NUCLEOTIDE SEQUENCE [LARGE SCALE GENOMIC DNA]</scope>
    <source>
        <strain evidence="1">AG86</strain>
    </source>
</reference>
<dbReference type="AlphaFoldDB" id="C7P8T9"/>
<evidence type="ECO:0000313" key="2">
    <source>
        <dbReference type="Proteomes" id="UP000001495"/>
    </source>
</evidence>
<accession>C7P8T9</accession>
<dbReference type="GeneID" id="25394520"/>
<dbReference type="HOGENOM" id="CLU_114816_0_0_2"/>
<dbReference type="OrthoDB" id="66077at2157"/>
<protein>
    <recommendedName>
        <fullName evidence="3">HEPN domain-containing protein</fullName>
    </recommendedName>
</protein>
<dbReference type="Gene3D" id="1.20.120.330">
    <property type="entry name" value="Nucleotidyltransferases domain 2"/>
    <property type="match status" value="1"/>
</dbReference>
<dbReference type="Proteomes" id="UP000001495">
    <property type="component" value="Chromosome"/>
</dbReference>
<keyword evidence="2" id="KW-1185">Reference proteome</keyword>
<dbReference type="eggNOG" id="arCOG06576">
    <property type="taxonomic scope" value="Archaea"/>
</dbReference>